<dbReference type="STRING" id="45607.A0A2T0FEQ1"/>
<dbReference type="GO" id="GO:0005634">
    <property type="term" value="C:nucleus"/>
    <property type="evidence" value="ECO:0007669"/>
    <property type="project" value="UniProtKB-SubCell"/>
</dbReference>
<dbReference type="EMBL" id="NDIQ01000001">
    <property type="protein sequence ID" value="PRT53450.1"/>
    <property type="molecule type" value="Genomic_DNA"/>
</dbReference>
<dbReference type="PROSITE" id="PS00388">
    <property type="entry name" value="PROTEASOME_ALPHA_1"/>
    <property type="match status" value="1"/>
</dbReference>
<evidence type="ECO:0000313" key="10">
    <source>
        <dbReference type="Proteomes" id="UP000238350"/>
    </source>
</evidence>
<dbReference type="InterPro" id="IPR050115">
    <property type="entry name" value="Proteasome_alpha"/>
</dbReference>
<comment type="subunit">
    <text evidence="7">The 26S proteasome consists of a 20S proteasome core and two 19S regulatory subunits.</text>
</comment>
<comment type="function">
    <text evidence="2">The proteasome degrades poly-ubiquitinated proteins in the cytoplasm and in the nucleus. It is essential for the regulated turnover of proteins and for the removal of misfolded proteins. The proteasome is a multicatalytic proteinase complex that is characterized by its ability to cleave peptides with Arg, Phe, Tyr, Leu, and Glu adjacent to the leaving group at neutral or slightly basic pH. It has an ATP-dependent proteolytic activity.</text>
</comment>
<comment type="function">
    <text evidence="1">The proteasome is a multicatalytic proteinase complex which is characterized by its ability to cleave peptides with Arg, Phe, Tyr, Leu, and Glu adjacent to the leaving group at neutral or slightly basic pH. The proteasome has an ATP-dependent proteolytic activity.</text>
</comment>
<sequence>MSRRYDSRTTIFSPEGRLYQVEYALEAISHAGTALGILAKDGIVLAAEKKVTSKLLEQDISAEKMYALSKHVVCAVAGIDSDASRLVQRARNMAQNHLATYDEEIPCDILVKQLCDTMQGYTQYGGLRPFGVSFIYAGWDPVQGYQLYQSNPSGNYSGWLATSVGANNAAAQTLLKQEFKEELELEDAVQLALKVLSKTMDSATLTSTKIELATVGSGADGEVKYNVWKPADIEVALKKHKEAEEAQKK</sequence>
<dbReference type="GO" id="GO:0019773">
    <property type="term" value="C:proteasome core complex, alpha-subunit complex"/>
    <property type="evidence" value="ECO:0007669"/>
    <property type="project" value="UniProtKB-UniRule"/>
</dbReference>
<dbReference type="GO" id="GO:0005737">
    <property type="term" value="C:cytoplasm"/>
    <property type="evidence" value="ECO:0007669"/>
    <property type="project" value="UniProtKB-SubCell"/>
</dbReference>
<name>A0A2T0FEQ1_9ASCO</name>
<evidence type="ECO:0000256" key="1">
    <source>
        <dbReference type="ARBA" id="ARBA00002000"/>
    </source>
</evidence>
<dbReference type="InterPro" id="IPR000426">
    <property type="entry name" value="Proteasome_asu_N"/>
</dbReference>
<reference evidence="9 10" key="1">
    <citation type="submission" date="2017-04" db="EMBL/GenBank/DDBJ databases">
        <title>Genome sequencing of [Candida] sorbophila.</title>
        <authorList>
            <person name="Ahn J.O."/>
        </authorList>
    </citation>
    <scope>NUCLEOTIDE SEQUENCE [LARGE SCALE GENOMIC DNA]</scope>
    <source>
        <strain evidence="9 10">DS02</strain>
    </source>
</reference>
<dbReference type="InterPro" id="IPR023332">
    <property type="entry name" value="Proteasome_alpha-type"/>
</dbReference>
<dbReference type="RefSeq" id="XP_024663396.1">
    <property type="nucleotide sequence ID" value="XM_024807628.1"/>
</dbReference>
<keyword evidence="4 6" id="KW-0647">Proteasome</keyword>
<dbReference type="SUPFAM" id="SSF56235">
    <property type="entry name" value="N-terminal nucleophile aminohydrolases (Ntn hydrolases)"/>
    <property type="match status" value="1"/>
</dbReference>
<evidence type="ECO:0000313" key="9">
    <source>
        <dbReference type="EMBL" id="PRT53450.1"/>
    </source>
</evidence>
<dbReference type="OrthoDB" id="431557at2759"/>
<dbReference type="Pfam" id="PF00227">
    <property type="entry name" value="Proteasome"/>
    <property type="match status" value="1"/>
</dbReference>
<dbReference type="InterPro" id="IPR016050">
    <property type="entry name" value="Proteasome_bsu_CS"/>
</dbReference>
<dbReference type="GeneID" id="36514819"/>
<protein>
    <recommendedName>
        <fullName evidence="7">Proteasome subunit alpha type</fullName>
    </recommendedName>
</protein>
<feature type="domain" description="Proteasome alpha-type subunits" evidence="8">
    <location>
        <begin position="5"/>
        <end position="27"/>
    </location>
</feature>
<evidence type="ECO:0000256" key="2">
    <source>
        <dbReference type="ARBA" id="ARBA00003542"/>
    </source>
</evidence>
<evidence type="ECO:0000256" key="6">
    <source>
        <dbReference type="PROSITE-ProRule" id="PRU00808"/>
    </source>
</evidence>
<dbReference type="Gene3D" id="3.60.20.10">
    <property type="entry name" value="Glutamine Phosphoribosylpyrophosphate, subunit 1, domain 1"/>
    <property type="match status" value="1"/>
</dbReference>
<dbReference type="AlphaFoldDB" id="A0A2T0FEQ1"/>
<evidence type="ECO:0000256" key="5">
    <source>
        <dbReference type="ARBA" id="ARBA00023242"/>
    </source>
</evidence>
<organism evidence="9 10">
    <name type="scientific">Wickerhamiella sorbophila</name>
    <dbReference type="NCBI Taxonomy" id="45607"/>
    <lineage>
        <taxon>Eukaryota</taxon>
        <taxon>Fungi</taxon>
        <taxon>Dikarya</taxon>
        <taxon>Ascomycota</taxon>
        <taxon>Saccharomycotina</taxon>
        <taxon>Dipodascomycetes</taxon>
        <taxon>Dipodascales</taxon>
        <taxon>Trichomonascaceae</taxon>
        <taxon>Wickerhamiella</taxon>
    </lineage>
</organism>
<comment type="similarity">
    <text evidence="6 7">Belongs to the peptidase T1A family.</text>
</comment>
<evidence type="ECO:0000259" key="8">
    <source>
        <dbReference type="PROSITE" id="PS00388"/>
    </source>
</evidence>
<dbReference type="PANTHER" id="PTHR11599">
    <property type="entry name" value="PROTEASOME SUBUNIT ALPHA/BETA"/>
    <property type="match status" value="1"/>
</dbReference>
<comment type="caution">
    <text evidence="9">The sequence shown here is derived from an EMBL/GenBank/DDBJ whole genome shotgun (WGS) entry which is preliminary data.</text>
</comment>
<proteinExistence type="inferred from homology"/>
<dbReference type="NCBIfam" id="NF003075">
    <property type="entry name" value="PRK03996.1"/>
    <property type="match status" value="1"/>
</dbReference>
<keyword evidence="10" id="KW-1185">Reference proteome</keyword>
<evidence type="ECO:0000256" key="4">
    <source>
        <dbReference type="ARBA" id="ARBA00022942"/>
    </source>
</evidence>
<dbReference type="CDD" id="cd03752">
    <property type="entry name" value="proteasome_alpha_type_4"/>
    <property type="match status" value="1"/>
</dbReference>
<dbReference type="GO" id="GO:0010499">
    <property type="term" value="P:proteasomal ubiquitin-independent protein catabolic process"/>
    <property type="evidence" value="ECO:0007669"/>
    <property type="project" value="UniProtKB-ARBA"/>
</dbReference>
<keyword evidence="3 7" id="KW-0963">Cytoplasm</keyword>
<evidence type="ECO:0000256" key="3">
    <source>
        <dbReference type="ARBA" id="ARBA00022490"/>
    </source>
</evidence>
<dbReference type="Pfam" id="PF10584">
    <property type="entry name" value="Proteasome_A_N"/>
    <property type="match status" value="1"/>
</dbReference>
<dbReference type="SMART" id="SM00948">
    <property type="entry name" value="Proteasome_A_N"/>
    <property type="match status" value="1"/>
</dbReference>
<accession>A0A2T0FEQ1</accession>
<dbReference type="FunFam" id="3.60.20.10:FF:000031">
    <property type="entry name" value="Proteasome subunit alpha type"/>
    <property type="match status" value="1"/>
</dbReference>
<dbReference type="InterPro" id="IPR029055">
    <property type="entry name" value="Ntn_hydrolases_N"/>
</dbReference>
<dbReference type="PROSITE" id="PS00854">
    <property type="entry name" value="PROTEASOME_BETA_1"/>
    <property type="match status" value="1"/>
</dbReference>
<dbReference type="Proteomes" id="UP000238350">
    <property type="component" value="Unassembled WGS sequence"/>
</dbReference>
<keyword evidence="5 7" id="KW-0539">Nucleus</keyword>
<dbReference type="InterPro" id="IPR001353">
    <property type="entry name" value="Proteasome_sua/b"/>
</dbReference>
<dbReference type="GO" id="GO:0043161">
    <property type="term" value="P:proteasome-mediated ubiquitin-dependent protein catabolic process"/>
    <property type="evidence" value="ECO:0007669"/>
    <property type="project" value="UniProtKB-ARBA"/>
</dbReference>
<dbReference type="PROSITE" id="PS51475">
    <property type="entry name" value="PROTEASOME_ALPHA_2"/>
    <property type="match status" value="1"/>
</dbReference>
<gene>
    <name evidence="9" type="ORF">B9G98_01070</name>
</gene>
<evidence type="ECO:0000256" key="7">
    <source>
        <dbReference type="RuleBase" id="RU000551"/>
    </source>
</evidence>
<comment type="subcellular location">
    <subcellularLocation>
        <location evidence="7">Cytoplasm</location>
    </subcellularLocation>
    <subcellularLocation>
        <location evidence="7">Nucleus</location>
    </subcellularLocation>
</comment>